<dbReference type="Gene3D" id="2.30.29.30">
    <property type="entry name" value="Pleckstrin-homology domain (PH domain)/Phosphotyrosine-binding domain (PTB)"/>
    <property type="match status" value="2"/>
</dbReference>
<dbReference type="InterPro" id="IPR011993">
    <property type="entry name" value="PH-like_dom_sf"/>
</dbReference>
<name>A0A401H0D8_9APHY</name>
<evidence type="ECO:0000313" key="4">
    <source>
        <dbReference type="Proteomes" id="UP000287166"/>
    </source>
</evidence>
<feature type="domain" description="PH" evidence="2">
    <location>
        <begin position="301"/>
        <end position="426"/>
    </location>
</feature>
<dbReference type="PANTHER" id="PTHR14336:SF8">
    <property type="entry name" value="PROTEIN OPY1"/>
    <property type="match status" value="1"/>
</dbReference>
<feature type="region of interest" description="Disordered" evidence="1">
    <location>
        <begin position="1"/>
        <end position="108"/>
    </location>
</feature>
<dbReference type="SUPFAM" id="SSF50729">
    <property type="entry name" value="PH domain-like"/>
    <property type="match status" value="2"/>
</dbReference>
<protein>
    <submittedName>
        <fullName evidence="3">PH-domain-containing protein</fullName>
    </submittedName>
</protein>
<feature type="compositionally biased region" description="Polar residues" evidence="1">
    <location>
        <begin position="251"/>
        <end position="271"/>
    </location>
</feature>
<keyword evidence="4" id="KW-1185">Reference proteome</keyword>
<dbReference type="InterPro" id="IPR001849">
    <property type="entry name" value="PH_domain"/>
</dbReference>
<feature type="compositionally biased region" description="Gly residues" evidence="1">
    <location>
        <begin position="463"/>
        <end position="475"/>
    </location>
</feature>
<reference evidence="3 4" key="1">
    <citation type="journal article" date="2018" name="Sci. Rep.">
        <title>Genome sequence of the cauliflower mushroom Sparassis crispa (Hanabiratake) and its association with beneficial usage.</title>
        <authorList>
            <person name="Kiyama R."/>
            <person name="Furutani Y."/>
            <person name="Kawaguchi K."/>
            <person name="Nakanishi T."/>
        </authorList>
    </citation>
    <scope>NUCLEOTIDE SEQUENCE [LARGE SCALE GENOMIC DNA]</scope>
</reference>
<dbReference type="AlphaFoldDB" id="A0A401H0D8"/>
<dbReference type="STRING" id="139825.A0A401H0D8"/>
<organism evidence="3 4">
    <name type="scientific">Sparassis crispa</name>
    <dbReference type="NCBI Taxonomy" id="139825"/>
    <lineage>
        <taxon>Eukaryota</taxon>
        <taxon>Fungi</taxon>
        <taxon>Dikarya</taxon>
        <taxon>Basidiomycota</taxon>
        <taxon>Agaricomycotina</taxon>
        <taxon>Agaricomycetes</taxon>
        <taxon>Polyporales</taxon>
        <taxon>Sparassidaceae</taxon>
        <taxon>Sparassis</taxon>
    </lineage>
</organism>
<evidence type="ECO:0000313" key="3">
    <source>
        <dbReference type="EMBL" id="GBE87849.1"/>
    </source>
</evidence>
<dbReference type="OrthoDB" id="2157866at2759"/>
<feature type="domain" description="PH" evidence="2">
    <location>
        <begin position="114"/>
        <end position="209"/>
    </location>
</feature>
<gene>
    <name evidence="3" type="ORF">SCP_1200740</name>
</gene>
<feature type="region of interest" description="Disordered" evidence="1">
    <location>
        <begin position="458"/>
        <end position="503"/>
    </location>
</feature>
<feature type="compositionally biased region" description="Basic and acidic residues" evidence="1">
    <location>
        <begin position="96"/>
        <end position="108"/>
    </location>
</feature>
<comment type="caution">
    <text evidence="3">The sequence shown here is derived from an EMBL/GenBank/DDBJ whole genome shotgun (WGS) entry which is preliminary data.</text>
</comment>
<proteinExistence type="predicted"/>
<dbReference type="EMBL" id="BFAD01000012">
    <property type="protein sequence ID" value="GBE87849.1"/>
    <property type="molecule type" value="Genomic_DNA"/>
</dbReference>
<accession>A0A401H0D8</accession>
<dbReference type="PANTHER" id="PTHR14336">
    <property type="entry name" value="TANDEM PH DOMAIN CONTAINING PROTEIN"/>
    <property type="match status" value="1"/>
</dbReference>
<feature type="compositionally biased region" description="Polar residues" evidence="1">
    <location>
        <begin position="279"/>
        <end position="290"/>
    </location>
</feature>
<feature type="compositionally biased region" description="Low complexity" evidence="1">
    <location>
        <begin position="238"/>
        <end position="250"/>
    </location>
</feature>
<dbReference type="GeneID" id="38784766"/>
<evidence type="ECO:0000259" key="2">
    <source>
        <dbReference type="PROSITE" id="PS50003"/>
    </source>
</evidence>
<sequence>MSTSRTVPPPSSQEIARKLSIVRSPPKTAIVPIPVSGTESDSDSAFGSDPANAPMSTSLLSSSSQHPPLSSIAERHSASGEESEEDDDDDEGYGEGEGHRDAAGAHTRASLDETVIKTGYLWKKGERRKTWKKRWFVLRSAHLAFYKTEAEYKLLRLLDLSDIHSCTPVVLKKHANTIGLVSPTRTFYLQAESPRNVQEWVRAINDARTSLLSTSTQSSATAPVPIPSSTSGPRTQVAASQLSRSLSQSAYTTHQLTSSESDDNSPSNIGTASAPPQPLSVQSELLSSPSKYPGGVKDPSKVVLAGYLMKCASRRHNWHKRWFILSGEQLVYSRSHMDTKPHRQIPLGQILDALEYDLPHDRHTPSVGVGSPGVASPPQAAMHGDEGERAHAHTFKVVTTKRTLLLCAPSEEEEIKWLSAVRALIARRSGAGVVPGDSVVASASSGKVLASSMHPPIGEHGHGGVGVGAGGGAGGGRRKDSIARRLSVSGGTANVPAEAASER</sequence>
<dbReference type="FunFam" id="2.30.29.30:FF:000286">
    <property type="entry name" value="PH-protein kinase domain containing protein"/>
    <property type="match status" value="1"/>
</dbReference>
<dbReference type="InterPro" id="IPR051707">
    <property type="entry name" value="PI-Interact_SigTrans_Reg"/>
</dbReference>
<dbReference type="Proteomes" id="UP000287166">
    <property type="component" value="Unassembled WGS sequence"/>
</dbReference>
<feature type="region of interest" description="Disordered" evidence="1">
    <location>
        <begin position="214"/>
        <end position="295"/>
    </location>
</feature>
<feature type="compositionally biased region" description="Low complexity" evidence="1">
    <location>
        <begin position="54"/>
        <end position="71"/>
    </location>
</feature>
<dbReference type="PROSITE" id="PS50003">
    <property type="entry name" value="PH_DOMAIN"/>
    <property type="match status" value="2"/>
</dbReference>
<dbReference type="RefSeq" id="XP_027618762.1">
    <property type="nucleotide sequence ID" value="XM_027762961.1"/>
</dbReference>
<feature type="compositionally biased region" description="Acidic residues" evidence="1">
    <location>
        <begin position="81"/>
        <end position="94"/>
    </location>
</feature>
<dbReference type="Pfam" id="PF00169">
    <property type="entry name" value="PH"/>
    <property type="match status" value="2"/>
</dbReference>
<dbReference type="InParanoid" id="A0A401H0D8"/>
<dbReference type="SMART" id="SM00233">
    <property type="entry name" value="PH"/>
    <property type="match status" value="2"/>
</dbReference>
<evidence type="ECO:0000256" key="1">
    <source>
        <dbReference type="SAM" id="MobiDB-lite"/>
    </source>
</evidence>